<dbReference type="Proteomes" id="UP001601303">
    <property type="component" value="Unassembled WGS sequence"/>
</dbReference>
<dbReference type="PANTHER" id="PTHR34512:SF30">
    <property type="entry name" value="OUTER MEMBRANE PROTEIN ASSEMBLY FACTOR BAMB"/>
    <property type="match status" value="1"/>
</dbReference>
<comment type="caution">
    <text evidence="2">The sequence shown here is derived from an EMBL/GenBank/DDBJ whole genome shotgun (WGS) entry which is preliminary data.</text>
</comment>
<dbReference type="Gene3D" id="2.40.10.480">
    <property type="match status" value="2"/>
</dbReference>
<name>A0ABW6MLP9_9ACTN</name>
<proteinExistence type="predicted"/>
<reference evidence="2 3" key="1">
    <citation type="submission" date="2024-10" db="EMBL/GenBank/DDBJ databases">
        <title>The Natural Products Discovery Center: Release of the First 8490 Sequenced Strains for Exploring Actinobacteria Biosynthetic Diversity.</title>
        <authorList>
            <person name="Kalkreuter E."/>
            <person name="Kautsar S.A."/>
            <person name="Yang D."/>
            <person name="Bader C.D."/>
            <person name="Teijaro C.N."/>
            <person name="Fluegel L."/>
            <person name="Davis C.M."/>
            <person name="Simpson J.R."/>
            <person name="Lauterbach L."/>
            <person name="Steele A.D."/>
            <person name="Gui C."/>
            <person name="Meng S."/>
            <person name="Li G."/>
            <person name="Viehrig K."/>
            <person name="Ye F."/>
            <person name="Su P."/>
            <person name="Kiefer A.F."/>
            <person name="Nichols A."/>
            <person name="Cepeda A.J."/>
            <person name="Yan W."/>
            <person name="Fan B."/>
            <person name="Jiang Y."/>
            <person name="Adhikari A."/>
            <person name="Zheng C.-J."/>
            <person name="Schuster L."/>
            <person name="Cowan T.M."/>
            <person name="Smanski M.J."/>
            <person name="Chevrette M.G."/>
            <person name="De Carvalho L.P.S."/>
            <person name="Shen B."/>
        </authorList>
    </citation>
    <scope>NUCLEOTIDE SEQUENCE [LARGE SCALE GENOMIC DNA]</scope>
    <source>
        <strain evidence="2 3">NPDC006488</strain>
    </source>
</reference>
<gene>
    <name evidence="2" type="ORF">ACFYNQ_47970</name>
</gene>
<feature type="domain" description="Pyrrolo-quinoline quinone repeat" evidence="1">
    <location>
        <begin position="72"/>
        <end position="184"/>
    </location>
</feature>
<evidence type="ECO:0000259" key="1">
    <source>
        <dbReference type="Pfam" id="PF13360"/>
    </source>
</evidence>
<dbReference type="InterPro" id="IPR011047">
    <property type="entry name" value="Quinoprotein_ADH-like_sf"/>
</dbReference>
<keyword evidence="3" id="KW-1185">Reference proteome</keyword>
<dbReference type="InterPro" id="IPR002372">
    <property type="entry name" value="PQQ_rpt_dom"/>
</dbReference>
<evidence type="ECO:0000313" key="2">
    <source>
        <dbReference type="EMBL" id="MFE9606262.1"/>
    </source>
</evidence>
<dbReference type="SUPFAM" id="SSF50998">
    <property type="entry name" value="Quinoprotein alcohol dehydrogenase-like"/>
    <property type="match status" value="1"/>
</dbReference>
<dbReference type="EMBL" id="JBIAHM010000025">
    <property type="protein sequence ID" value="MFE9606262.1"/>
    <property type="molecule type" value="Genomic_DNA"/>
</dbReference>
<dbReference type="Gene3D" id="2.130.10.10">
    <property type="entry name" value="YVTN repeat-like/Quinoprotein amine dehydrogenase"/>
    <property type="match status" value="1"/>
</dbReference>
<dbReference type="RefSeq" id="WP_388114953.1">
    <property type="nucleotide sequence ID" value="NZ_JBIAHM010000025.1"/>
</dbReference>
<dbReference type="InterPro" id="IPR015943">
    <property type="entry name" value="WD40/YVTN_repeat-like_dom_sf"/>
</dbReference>
<evidence type="ECO:0000313" key="3">
    <source>
        <dbReference type="Proteomes" id="UP001601303"/>
    </source>
</evidence>
<protein>
    <submittedName>
        <fullName evidence="2">PQQ-binding-like beta-propeller repeat protein</fullName>
    </submittedName>
</protein>
<feature type="domain" description="Pyrrolo-quinoline quinone repeat" evidence="1">
    <location>
        <begin position="13"/>
        <end position="60"/>
    </location>
</feature>
<accession>A0ABW6MLP9</accession>
<dbReference type="PANTHER" id="PTHR34512">
    <property type="entry name" value="CELL SURFACE PROTEIN"/>
    <property type="match status" value="1"/>
</dbReference>
<sequence length="410" mass="45173">MADDTVPLSVTADPERRLWTLRAKGAGVGHPVVVGDTVYVSVPGERVAAVDAGTGRVRWCGREVAEVWPPYVAVAGAVVAVPVRRETGRDAFTALDAATGRVRWTRRESALCAVVAVGDSTFVVWNGTSEERGSIAGVDALTGETLWEDEFERIDGLVVRGERVILEAGRLRALHGRSGDEIWSGGEGELLRRAGGPVEDAAVFLCWRGGPYGPKSLVVGASDTGEQLAETRFPVEAQRYIWGHPELVDGGRVLFHRPAGRRVRLLGYAGLDRAELLESWKLGWLQRGSFMRVLCVGDWMYALCWDRRLYTAEVDPRGGLRRLRLRGPYKMTVREPEYLTAGPGYVLASGDDGMAVLRDGRVLWASHTIRPEVLPVPLDGDRFLFRARSRNDKETRLYCADVETGRRVLP</sequence>
<organism evidence="2 3">
    <name type="scientific">Streptomyces hokutonensis</name>
    <dbReference type="NCBI Taxonomy" id="1306990"/>
    <lineage>
        <taxon>Bacteria</taxon>
        <taxon>Bacillati</taxon>
        <taxon>Actinomycetota</taxon>
        <taxon>Actinomycetes</taxon>
        <taxon>Kitasatosporales</taxon>
        <taxon>Streptomycetaceae</taxon>
        <taxon>Streptomyces</taxon>
    </lineage>
</organism>
<dbReference type="Pfam" id="PF13360">
    <property type="entry name" value="PQQ_2"/>
    <property type="match status" value="2"/>
</dbReference>